<evidence type="ECO:0000256" key="2">
    <source>
        <dbReference type="ARBA" id="ARBA00004202"/>
    </source>
</evidence>
<evidence type="ECO:0000313" key="13">
    <source>
        <dbReference type="Proteomes" id="UP000253490"/>
    </source>
</evidence>
<dbReference type="PIRSF" id="PIRSF002888">
    <property type="entry name" value="FliM"/>
    <property type="match status" value="1"/>
</dbReference>
<evidence type="ECO:0000256" key="6">
    <source>
        <dbReference type="ARBA" id="ARBA00022500"/>
    </source>
</evidence>
<organism evidence="12 13">
    <name type="scientific">Alkalibaculum bacchi</name>
    <dbReference type="NCBI Taxonomy" id="645887"/>
    <lineage>
        <taxon>Bacteria</taxon>
        <taxon>Bacillati</taxon>
        <taxon>Bacillota</taxon>
        <taxon>Clostridia</taxon>
        <taxon>Eubacteriales</taxon>
        <taxon>Eubacteriaceae</taxon>
        <taxon>Alkalibaculum</taxon>
    </lineage>
</organism>
<keyword evidence="9" id="KW-0975">Bacterial flagellum</keyword>
<evidence type="ECO:0000256" key="10">
    <source>
        <dbReference type="NCBIfam" id="TIGR01397"/>
    </source>
</evidence>
<dbReference type="InterPro" id="IPR001543">
    <property type="entry name" value="FliN-like_C"/>
</dbReference>
<dbReference type="RefSeq" id="WP_113919339.1">
    <property type="nucleotide sequence ID" value="NZ_QNRX01000001.1"/>
</dbReference>
<evidence type="ECO:0000256" key="8">
    <source>
        <dbReference type="ARBA" id="ARBA00023136"/>
    </source>
</evidence>
<keyword evidence="13" id="KW-1185">Reference proteome</keyword>
<dbReference type="SUPFAM" id="SSF103039">
    <property type="entry name" value="CheC-like"/>
    <property type="match status" value="1"/>
</dbReference>
<dbReference type="SUPFAM" id="SSF101801">
    <property type="entry name" value="Surface presentation of antigens (SPOA)"/>
    <property type="match status" value="1"/>
</dbReference>
<dbReference type="InterPro" id="IPR028976">
    <property type="entry name" value="CheC-like_sf"/>
</dbReference>
<evidence type="ECO:0000256" key="7">
    <source>
        <dbReference type="ARBA" id="ARBA00022779"/>
    </source>
</evidence>
<name>A0A366IHJ3_9FIRM</name>
<dbReference type="PANTHER" id="PTHR30034:SF6">
    <property type="entry name" value="YOP PROTEINS TRANSLOCATION PROTEIN Q"/>
    <property type="match status" value="1"/>
</dbReference>
<comment type="caution">
    <text evidence="12">The sequence shown here is derived from an EMBL/GenBank/DDBJ whole genome shotgun (WGS) entry which is preliminary data.</text>
</comment>
<evidence type="ECO:0000259" key="11">
    <source>
        <dbReference type="Pfam" id="PF01052"/>
    </source>
</evidence>
<dbReference type="PRINTS" id="PR00955">
    <property type="entry name" value="FLGMOTORFLIM"/>
</dbReference>
<dbReference type="GO" id="GO:0009425">
    <property type="term" value="C:bacterial-type flagellum basal body"/>
    <property type="evidence" value="ECO:0007669"/>
    <property type="project" value="UniProtKB-SubCell"/>
</dbReference>
<keyword evidence="12" id="KW-0966">Cell projection</keyword>
<sequence>MNEVLSQQEIDTLLQALNTGELDPEAVKLDEEKNRVKPYDFRRPIKLSKEYINTLHMIFENFSKIAGNLLTSQIRVNAALSLGAVEQISFDEFIRSTPNPTMLGVFHSKPLNGNQMLELNPQLCMQIVELMCGGSQSDFSKNISRKDVFTDIEVGILEEVISSLLKAFEAAWNEIAEIETVIDDLETNPQLIQNMSPNEPVVLISFSVVIHEHKSFMNICIPYMSIESIMEKLSLKNWFDLDKNQSNENRGLIEQSLIHSDVELKVELGRTIITIDDFLQLEEGDIIQLDIQTNSPLRMCVENQLHYYVRPGEMNGKLAVEVLQYVEEDVEQ</sequence>
<keyword evidence="6" id="KW-0145">Chemotaxis</keyword>
<dbReference type="OrthoDB" id="9806941at2"/>
<keyword evidence="5" id="KW-1003">Cell membrane</keyword>
<feature type="domain" description="Flagellar motor switch protein FliN-like C-terminal" evidence="11">
    <location>
        <begin position="259"/>
        <end position="325"/>
    </location>
</feature>
<gene>
    <name evidence="12" type="ORF">DES36_101184</name>
</gene>
<dbReference type="InterPro" id="IPR036429">
    <property type="entry name" value="SpoA-like_sf"/>
</dbReference>
<comment type="similarity">
    <text evidence="3">Belongs to the FliM family.</text>
</comment>
<dbReference type="PANTHER" id="PTHR30034">
    <property type="entry name" value="FLAGELLAR MOTOR SWITCH PROTEIN FLIM"/>
    <property type="match status" value="1"/>
</dbReference>
<dbReference type="Pfam" id="PF01052">
    <property type="entry name" value="FliMN_C"/>
    <property type="match status" value="1"/>
</dbReference>
<proteinExistence type="inferred from homology"/>
<reference evidence="12 13" key="1">
    <citation type="submission" date="2018-06" db="EMBL/GenBank/DDBJ databases">
        <title>Genomic Encyclopedia of Type Strains, Phase IV (KMG-IV): sequencing the most valuable type-strain genomes for metagenomic binning, comparative biology and taxonomic classification.</title>
        <authorList>
            <person name="Goeker M."/>
        </authorList>
    </citation>
    <scope>NUCLEOTIDE SEQUENCE [LARGE SCALE GENOMIC DNA]</scope>
    <source>
        <strain evidence="12 13">DSM 22112</strain>
    </source>
</reference>
<dbReference type="CDD" id="cd17908">
    <property type="entry name" value="FliM"/>
    <property type="match status" value="1"/>
</dbReference>
<dbReference type="GO" id="GO:0071978">
    <property type="term" value="P:bacterial-type flagellum-dependent swarming motility"/>
    <property type="evidence" value="ECO:0007669"/>
    <property type="project" value="TreeGrafter"/>
</dbReference>
<evidence type="ECO:0000313" key="12">
    <source>
        <dbReference type="EMBL" id="RBP70129.1"/>
    </source>
</evidence>
<dbReference type="InterPro" id="IPR001689">
    <property type="entry name" value="Flag_FliM"/>
</dbReference>
<keyword evidence="7" id="KW-0283">Flagellar rotation</keyword>
<keyword evidence="12" id="KW-0282">Flagellum</keyword>
<dbReference type="NCBIfam" id="TIGR01397">
    <property type="entry name" value="fliM_switch"/>
    <property type="match status" value="1"/>
</dbReference>
<dbReference type="EMBL" id="QNRX01000001">
    <property type="protein sequence ID" value="RBP70129.1"/>
    <property type="molecule type" value="Genomic_DNA"/>
</dbReference>
<dbReference type="Gene3D" id="2.30.330.10">
    <property type="entry name" value="SpoA-like"/>
    <property type="match status" value="1"/>
</dbReference>
<dbReference type="Gene3D" id="3.40.1550.10">
    <property type="entry name" value="CheC-like"/>
    <property type="match status" value="1"/>
</dbReference>
<dbReference type="AlphaFoldDB" id="A0A366IHJ3"/>
<evidence type="ECO:0000256" key="9">
    <source>
        <dbReference type="ARBA" id="ARBA00023143"/>
    </source>
</evidence>
<keyword evidence="8" id="KW-0472">Membrane</keyword>
<protein>
    <recommendedName>
        <fullName evidence="4 10">Flagellar motor switch protein FliM</fullName>
    </recommendedName>
</protein>
<comment type="subcellular location">
    <subcellularLocation>
        <location evidence="1">Bacterial flagellum basal body</location>
    </subcellularLocation>
    <subcellularLocation>
        <location evidence="2">Cell membrane</location>
        <topology evidence="2">Peripheral membrane protein</topology>
    </subcellularLocation>
</comment>
<dbReference type="GO" id="GO:0003774">
    <property type="term" value="F:cytoskeletal motor activity"/>
    <property type="evidence" value="ECO:0007669"/>
    <property type="project" value="InterPro"/>
</dbReference>
<evidence type="ECO:0000256" key="5">
    <source>
        <dbReference type="ARBA" id="ARBA00022475"/>
    </source>
</evidence>
<accession>A0A366IHJ3</accession>
<evidence type="ECO:0000256" key="1">
    <source>
        <dbReference type="ARBA" id="ARBA00004117"/>
    </source>
</evidence>
<dbReference type="GO" id="GO:0005886">
    <property type="term" value="C:plasma membrane"/>
    <property type="evidence" value="ECO:0007669"/>
    <property type="project" value="UniProtKB-SubCell"/>
</dbReference>
<evidence type="ECO:0000256" key="4">
    <source>
        <dbReference type="ARBA" id="ARBA00021898"/>
    </source>
</evidence>
<dbReference type="GO" id="GO:0050918">
    <property type="term" value="P:positive chemotaxis"/>
    <property type="evidence" value="ECO:0007669"/>
    <property type="project" value="TreeGrafter"/>
</dbReference>
<dbReference type="Pfam" id="PF02154">
    <property type="entry name" value="FliM"/>
    <property type="match status" value="1"/>
</dbReference>
<keyword evidence="12" id="KW-0969">Cilium</keyword>
<evidence type="ECO:0000256" key="3">
    <source>
        <dbReference type="ARBA" id="ARBA00011049"/>
    </source>
</evidence>
<dbReference type="Proteomes" id="UP000253490">
    <property type="component" value="Unassembled WGS sequence"/>
</dbReference>